<dbReference type="EMBL" id="JABZFV010000371">
    <property type="protein sequence ID" value="MBF0935747.1"/>
    <property type="molecule type" value="Genomic_DNA"/>
</dbReference>
<feature type="transmembrane region" description="Helical" evidence="1">
    <location>
        <begin position="21"/>
        <end position="43"/>
    </location>
</feature>
<name>A0A929MR42_ABIDE</name>
<dbReference type="AlphaFoldDB" id="A0A929MR42"/>
<accession>A0A929MR42</accession>
<protein>
    <submittedName>
        <fullName evidence="2">ABC transporter permease</fullName>
    </submittedName>
</protein>
<keyword evidence="1" id="KW-0812">Transmembrane</keyword>
<keyword evidence="1" id="KW-0472">Membrane</keyword>
<evidence type="ECO:0000313" key="3">
    <source>
        <dbReference type="Proteomes" id="UP000757900"/>
    </source>
</evidence>
<keyword evidence="1" id="KW-1133">Transmembrane helix</keyword>
<organism evidence="2 3">
    <name type="scientific">Abiotrophia defectiva</name>
    <name type="common">Streptococcus defectivus</name>
    <dbReference type="NCBI Taxonomy" id="46125"/>
    <lineage>
        <taxon>Bacteria</taxon>
        <taxon>Bacillati</taxon>
        <taxon>Bacillota</taxon>
        <taxon>Bacilli</taxon>
        <taxon>Lactobacillales</taxon>
        <taxon>Aerococcaceae</taxon>
        <taxon>Abiotrophia</taxon>
    </lineage>
</organism>
<evidence type="ECO:0000256" key="1">
    <source>
        <dbReference type="SAM" id="Phobius"/>
    </source>
</evidence>
<sequence length="70" mass="7875">MSKLWIIAKEVYRKNVKSWGFFFMVFAPFIVMGVSALIGYFIANDESSHANETIAIVSQDQGLKDSLAQD</sequence>
<dbReference type="Proteomes" id="UP000757900">
    <property type="component" value="Unassembled WGS sequence"/>
</dbReference>
<evidence type="ECO:0000313" key="2">
    <source>
        <dbReference type="EMBL" id="MBF0935747.1"/>
    </source>
</evidence>
<reference evidence="2" key="1">
    <citation type="submission" date="2020-04" db="EMBL/GenBank/DDBJ databases">
        <title>Deep metagenomics examines the oral microbiome during advanced dental caries in children, revealing novel taxa and co-occurrences with host molecules.</title>
        <authorList>
            <person name="Baker J.L."/>
            <person name="Morton J.T."/>
            <person name="Dinis M."/>
            <person name="Alvarez R."/>
            <person name="Tran N.C."/>
            <person name="Knight R."/>
            <person name="Edlund A."/>
        </authorList>
    </citation>
    <scope>NUCLEOTIDE SEQUENCE</scope>
    <source>
        <strain evidence="2">JCVI_23_bin.16</strain>
    </source>
</reference>
<comment type="caution">
    <text evidence="2">The sequence shown here is derived from an EMBL/GenBank/DDBJ whole genome shotgun (WGS) entry which is preliminary data.</text>
</comment>
<gene>
    <name evidence="2" type="ORF">HXK00_08940</name>
</gene>
<feature type="non-terminal residue" evidence="2">
    <location>
        <position position="70"/>
    </location>
</feature>
<proteinExistence type="predicted"/>